<dbReference type="InterPro" id="IPR024654">
    <property type="entry name" value="Calcineurin-like_PHP_lpxH"/>
</dbReference>
<name>A0A1G1XMX9_9BACT</name>
<comment type="similarity">
    <text evidence="1 2">Belongs to the metallophosphoesterase superfamily. YfcE family.</text>
</comment>
<dbReference type="InterPro" id="IPR029052">
    <property type="entry name" value="Metallo-depent_PP-like"/>
</dbReference>
<comment type="cofactor">
    <cofactor evidence="2">
        <name>a divalent metal cation</name>
        <dbReference type="ChEBI" id="CHEBI:60240"/>
    </cofactor>
</comment>
<dbReference type="Gene3D" id="3.60.21.10">
    <property type="match status" value="1"/>
</dbReference>
<evidence type="ECO:0000256" key="1">
    <source>
        <dbReference type="ARBA" id="ARBA00008950"/>
    </source>
</evidence>
<organism evidence="4 5">
    <name type="scientific">Candidatus Buchananbacteria bacterium RBG_13_36_9</name>
    <dbReference type="NCBI Taxonomy" id="1797530"/>
    <lineage>
        <taxon>Bacteria</taxon>
        <taxon>Candidatus Buchananiibacteriota</taxon>
    </lineage>
</organism>
<dbReference type="AlphaFoldDB" id="A0A1G1XMX9"/>
<dbReference type="SUPFAM" id="SSF56300">
    <property type="entry name" value="Metallo-dependent phosphatases"/>
    <property type="match status" value="1"/>
</dbReference>
<keyword evidence="2" id="KW-0479">Metal-binding</keyword>
<dbReference type="Pfam" id="PF12850">
    <property type="entry name" value="Metallophos_2"/>
    <property type="match status" value="1"/>
</dbReference>
<dbReference type="NCBIfam" id="TIGR00040">
    <property type="entry name" value="yfcE"/>
    <property type="match status" value="1"/>
</dbReference>
<dbReference type="GO" id="GO:0016787">
    <property type="term" value="F:hydrolase activity"/>
    <property type="evidence" value="ECO:0007669"/>
    <property type="project" value="UniProtKB-UniRule"/>
</dbReference>
<dbReference type="EMBL" id="MHHZ01000018">
    <property type="protein sequence ID" value="OGY41475.1"/>
    <property type="molecule type" value="Genomic_DNA"/>
</dbReference>
<dbReference type="GO" id="GO:0046872">
    <property type="term" value="F:metal ion binding"/>
    <property type="evidence" value="ECO:0007669"/>
    <property type="project" value="UniProtKB-KW"/>
</dbReference>
<dbReference type="PANTHER" id="PTHR43165:SF1">
    <property type="entry name" value="PHOSPHODIESTERASE MJ0936"/>
    <property type="match status" value="1"/>
</dbReference>
<proteinExistence type="inferred from homology"/>
<evidence type="ECO:0000313" key="4">
    <source>
        <dbReference type="EMBL" id="OGY41475.1"/>
    </source>
</evidence>
<evidence type="ECO:0000313" key="5">
    <source>
        <dbReference type="Proteomes" id="UP000176498"/>
    </source>
</evidence>
<gene>
    <name evidence="4" type="ORF">A2Y82_01055</name>
</gene>
<protein>
    <recommendedName>
        <fullName evidence="2">Phosphoesterase</fullName>
        <ecNumber evidence="2">3.1.4.-</ecNumber>
    </recommendedName>
</protein>
<sequence length="166" mass="18705">MVIAIISDSHDNWVNVEKTINYLNKQKIRAIIHCGDICAPLTLEAMAKIFKGKINFVKGNVDGDVEGFKKHTAHYKNLKFYGLTGKLEIDGLEIVFCHLPVVAKKTAQTQKYDFVFYGHTHKPWHEKIGKTTLINPGTVAGLFTKATFAIFDTTTKKTQLILLEKI</sequence>
<accession>A0A1G1XMX9</accession>
<dbReference type="EC" id="3.1.4.-" evidence="2"/>
<reference evidence="4 5" key="1">
    <citation type="journal article" date="2016" name="Nat. Commun.">
        <title>Thousands of microbial genomes shed light on interconnected biogeochemical processes in an aquifer system.</title>
        <authorList>
            <person name="Anantharaman K."/>
            <person name="Brown C.T."/>
            <person name="Hug L.A."/>
            <person name="Sharon I."/>
            <person name="Castelle C.J."/>
            <person name="Probst A.J."/>
            <person name="Thomas B.C."/>
            <person name="Singh A."/>
            <person name="Wilkins M.J."/>
            <person name="Karaoz U."/>
            <person name="Brodie E.L."/>
            <person name="Williams K.H."/>
            <person name="Hubbard S.S."/>
            <person name="Banfield J.F."/>
        </authorList>
    </citation>
    <scope>NUCLEOTIDE SEQUENCE [LARGE SCALE GENOMIC DNA]</scope>
</reference>
<feature type="domain" description="Calcineurin-like phosphoesterase" evidence="3">
    <location>
        <begin position="1"/>
        <end position="155"/>
    </location>
</feature>
<dbReference type="Proteomes" id="UP000176498">
    <property type="component" value="Unassembled WGS sequence"/>
</dbReference>
<comment type="caution">
    <text evidence="4">The sequence shown here is derived from an EMBL/GenBank/DDBJ whole genome shotgun (WGS) entry which is preliminary data.</text>
</comment>
<dbReference type="InterPro" id="IPR000979">
    <property type="entry name" value="Phosphodiesterase_MJ0936/Vps29"/>
</dbReference>
<evidence type="ECO:0000256" key="2">
    <source>
        <dbReference type="RuleBase" id="RU362039"/>
    </source>
</evidence>
<dbReference type="PANTHER" id="PTHR43165">
    <property type="entry name" value="METALLOPHOSPHOESTERASE"/>
    <property type="match status" value="1"/>
</dbReference>
<dbReference type="InterPro" id="IPR053193">
    <property type="entry name" value="MetalloPDE_YfcE-like"/>
</dbReference>
<evidence type="ECO:0000259" key="3">
    <source>
        <dbReference type="Pfam" id="PF12850"/>
    </source>
</evidence>